<dbReference type="PROSITE" id="PS01305">
    <property type="entry name" value="MOAA_NIFB_PQQE"/>
    <property type="match status" value="1"/>
</dbReference>
<keyword evidence="4" id="KW-0479">Metal-binding</keyword>
<dbReference type="PANTHER" id="PTHR43273:SF8">
    <property type="entry name" value="RADICAL SAM DOMAIN PROTEIN"/>
    <property type="match status" value="1"/>
</dbReference>
<keyword evidence="5" id="KW-0408">Iron</keyword>
<dbReference type="SFLD" id="SFLDG01384">
    <property type="entry name" value="thioether_bond_formation_requi"/>
    <property type="match status" value="1"/>
</dbReference>
<dbReference type="GO" id="GO:0016491">
    <property type="term" value="F:oxidoreductase activity"/>
    <property type="evidence" value="ECO:0007669"/>
    <property type="project" value="InterPro"/>
</dbReference>
<evidence type="ECO:0000256" key="5">
    <source>
        <dbReference type="ARBA" id="ARBA00023004"/>
    </source>
</evidence>
<dbReference type="EMBL" id="PQAP01000101">
    <property type="protein sequence ID" value="PWB71849.1"/>
    <property type="molecule type" value="Genomic_DNA"/>
</dbReference>
<accession>A0A855X6K9</accession>
<dbReference type="InterPro" id="IPR000385">
    <property type="entry name" value="MoaA_NifB_PqqE_Fe-S-bd_CS"/>
</dbReference>
<evidence type="ECO:0000256" key="2">
    <source>
        <dbReference type="ARBA" id="ARBA00022485"/>
    </source>
</evidence>
<dbReference type="SUPFAM" id="SSF102114">
    <property type="entry name" value="Radical SAM enzymes"/>
    <property type="match status" value="1"/>
</dbReference>
<proteinExistence type="predicted"/>
<dbReference type="AlphaFoldDB" id="A0A855X6K9"/>
<dbReference type="GO" id="GO:0051539">
    <property type="term" value="F:4 iron, 4 sulfur cluster binding"/>
    <property type="evidence" value="ECO:0007669"/>
    <property type="project" value="UniProtKB-KW"/>
</dbReference>
<feature type="domain" description="Radical SAM core" evidence="7">
    <location>
        <begin position="3"/>
        <end position="218"/>
    </location>
</feature>
<organism evidence="8 9">
    <name type="scientific">candidate division GN15 bacterium</name>
    <dbReference type="NCBI Taxonomy" id="2072418"/>
    <lineage>
        <taxon>Bacteria</taxon>
        <taxon>candidate division GN15</taxon>
    </lineage>
</organism>
<dbReference type="NCBIfam" id="TIGR04085">
    <property type="entry name" value="rSAM_more_4Fe4S"/>
    <property type="match status" value="1"/>
</dbReference>
<evidence type="ECO:0000313" key="9">
    <source>
        <dbReference type="Proteomes" id="UP000250918"/>
    </source>
</evidence>
<evidence type="ECO:0000256" key="4">
    <source>
        <dbReference type="ARBA" id="ARBA00022723"/>
    </source>
</evidence>
<dbReference type="Proteomes" id="UP000250918">
    <property type="component" value="Unassembled WGS sequence"/>
</dbReference>
<dbReference type="InterPro" id="IPR013785">
    <property type="entry name" value="Aldolase_TIM"/>
</dbReference>
<dbReference type="InterPro" id="IPR023885">
    <property type="entry name" value="4Fe4S-binding_SPASM_dom"/>
</dbReference>
<evidence type="ECO:0000256" key="6">
    <source>
        <dbReference type="ARBA" id="ARBA00023014"/>
    </source>
</evidence>
<evidence type="ECO:0000259" key="7">
    <source>
        <dbReference type="PROSITE" id="PS51918"/>
    </source>
</evidence>
<dbReference type="InterPro" id="IPR023867">
    <property type="entry name" value="Sulphatase_maturase_rSAM"/>
</dbReference>
<comment type="cofactor">
    <cofactor evidence="1">
        <name>[4Fe-4S] cluster</name>
        <dbReference type="ChEBI" id="CHEBI:49883"/>
    </cofactor>
</comment>
<dbReference type="CDD" id="cd01335">
    <property type="entry name" value="Radical_SAM"/>
    <property type="match status" value="1"/>
</dbReference>
<keyword evidence="6" id="KW-0411">Iron-sulfur</keyword>
<dbReference type="SFLD" id="SFLDG01386">
    <property type="entry name" value="main_SPASM_domain-containing"/>
    <property type="match status" value="1"/>
</dbReference>
<dbReference type="SFLD" id="SFLDS00029">
    <property type="entry name" value="Radical_SAM"/>
    <property type="match status" value="1"/>
</dbReference>
<evidence type="ECO:0000256" key="1">
    <source>
        <dbReference type="ARBA" id="ARBA00001966"/>
    </source>
</evidence>
<dbReference type="Pfam" id="PF04055">
    <property type="entry name" value="Radical_SAM"/>
    <property type="match status" value="1"/>
</dbReference>
<dbReference type="PANTHER" id="PTHR43273">
    <property type="entry name" value="ANAEROBIC SULFATASE-MATURATING ENZYME HOMOLOG ASLB-RELATED"/>
    <property type="match status" value="1"/>
</dbReference>
<dbReference type="SFLD" id="SFLDG01067">
    <property type="entry name" value="SPASM/twitch_domain_containing"/>
    <property type="match status" value="1"/>
</dbReference>
<reference evidence="8 9" key="1">
    <citation type="journal article" date="2018" name="ISME J.">
        <title>A methanotrophic archaeon couples anaerobic oxidation of methane to Fe(III) reduction.</title>
        <authorList>
            <person name="Cai C."/>
            <person name="Leu A.O."/>
            <person name="Xie G.J."/>
            <person name="Guo J."/>
            <person name="Feng Y."/>
            <person name="Zhao J.X."/>
            <person name="Tyson G.W."/>
            <person name="Yuan Z."/>
            <person name="Hu S."/>
        </authorList>
    </citation>
    <scope>NUCLEOTIDE SEQUENCE [LARGE SCALE GENOMIC DNA]</scope>
    <source>
        <strain evidence="8">FeB_12</strain>
    </source>
</reference>
<sequence length="387" mass="43929">MDHSPITSVALCLTHNCNLRCKYCYAGTKSQRSMSVDTARQALDFLDTQSSGKCAVTFFGGEPLLEFECLKETVRYAGQKYPGKFEFRFATNGVLLAPDVFQFLREHKVYFSLSIDGSPKQHDCNRVTQSGHGSYEQIAGVIADTLEYNPYTIAVSVLTPATVPYFADGVKHLFGLGFRYVLQTLDYSSPWQKQDIDQMKRQYRTLADYYFDSLAAGRKIYYSPFDSRIQTWAQKPIAKGDLCDLANSQIAIAASGRIYPCVQFVAEDDTDSQHNAIGDIWSGFNSDRRNWFIEQNRVEIESCAGCALLGRCATYCGCINWRTTGCLNRIPPIICEHERMLMPIVDQLANKLWKRDVDLFKRKFYEKSFPITSYIEDCLIRSGGKYA</sequence>
<evidence type="ECO:0000313" key="8">
    <source>
        <dbReference type="EMBL" id="PWB71849.1"/>
    </source>
</evidence>
<protein>
    <recommendedName>
        <fullName evidence="7">Radical SAM core domain-containing protein</fullName>
    </recommendedName>
</protein>
<keyword evidence="3" id="KW-0949">S-adenosyl-L-methionine</keyword>
<dbReference type="Gene3D" id="3.20.20.70">
    <property type="entry name" value="Aldolase class I"/>
    <property type="match status" value="1"/>
</dbReference>
<gene>
    <name evidence="8" type="ORF">C3F09_07400</name>
</gene>
<dbReference type="InterPro" id="IPR058240">
    <property type="entry name" value="rSAM_sf"/>
</dbReference>
<comment type="caution">
    <text evidence="8">The sequence shown here is derived from an EMBL/GenBank/DDBJ whole genome shotgun (WGS) entry which is preliminary data.</text>
</comment>
<dbReference type="GO" id="GO:0046872">
    <property type="term" value="F:metal ion binding"/>
    <property type="evidence" value="ECO:0007669"/>
    <property type="project" value="UniProtKB-KW"/>
</dbReference>
<keyword evidence="2" id="KW-0004">4Fe-4S</keyword>
<dbReference type="PROSITE" id="PS51918">
    <property type="entry name" value="RADICAL_SAM"/>
    <property type="match status" value="1"/>
</dbReference>
<name>A0A855X6K9_9BACT</name>
<dbReference type="InterPro" id="IPR007197">
    <property type="entry name" value="rSAM"/>
</dbReference>
<evidence type="ECO:0000256" key="3">
    <source>
        <dbReference type="ARBA" id="ARBA00022691"/>
    </source>
</evidence>